<dbReference type="PANTHER" id="PTHR28620">
    <property type="entry name" value="CENTROMERE PROTEIN V"/>
    <property type="match status" value="1"/>
</dbReference>
<evidence type="ECO:0000256" key="1">
    <source>
        <dbReference type="ARBA" id="ARBA00005495"/>
    </source>
</evidence>
<dbReference type="RefSeq" id="WP_128417314.1">
    <property type="nucleotide sequence ID" value="NZ_MDEJ01000066.1"/>
</dbReference>
<evidence type="ECO:0000259" key="4">
    <source>
        <dbReference type="PROSITE" id="PS51891"/>
    </source>
</evidence>
<comment type="similarity">
    <text evidence="1">Belongs to the Gfa family.</text>
</comment>
<name>A0A2S7EN96_9XANT</name>
<evidence type="ECO:0000313" key="5">
    <source>
        <dbReference type="EMBL" id="PPU92695.1"/>
    </source>
</evidence>
<evidence type="ECO:0000256" key="3">
    <source>
        <dbReference type="ARBA" id="ARBA00022833"/>
    </source>
</evidence>
<protein>
    <submittedName>
        <fullName evidence="5">Aldehyde-activating protein</fullName>
    </submittedName>
</protein>
<keyword evidence="3" id="KW-0862">Zinc</keyword>
<dbReference type="InterPro" id="IPR006913">
    <property type="entry name" value="CENP-V/GFA"/>
</dbReference>
<evidence type="ECO:0000313" key="6">
    <source>
        <dbReference type="Proteomes" id="UP000239939"/>
    </source>
</evidence>
<dbReference type="SUPFAM" id="SSF51316">
    <property type="entry name" value="Mss4-like"/>
    <property type="match status" value="1"/>
</dbReference>
<organism evidence="5 6">
    <name type="scientific">Xanthomonas populi</name>
    <dbReference type="NCBI Taxonomy" id="53414"/>
    <lineage>
        <taxon>Bacteria</taxon>
        <taxon>Pseudomonadati</taxon>
        <taxon>Pseudomonadota</taxon>
        <taxon>Gammaproteobacteria</taxon>
        <taxon>Lysobacterales</taxon>
        <taxon>Lysobacteraceae</taxon>
        <taxon>Xanthomonas</taxon>
    </lineage>
</organism>
<feature type="domain" description="CENP-V/GFA" evidence="4">
    <location>
        <begin position="3"/>
        <end position="118"/>
    </location>
</feature>
<gene>
    <name evidence="5" type="ORF">XpopCFBP1817_11920</name>
</gene>
<proteinExistence type="inferred from homology"/>
<accession>A0A2S7EN96</accession>
<comment type="caution">
    <text evidence="5">The sequence shown here is derived from an EMBL/GenBank/DDBJ whole genome shotgun (WGS) entry which is preliminary data.</text>
</comment>
<dbReference type="InterPro" id="IPR052355">
    <property type="entry name" value="CENP-V-like"/>
</dbReference>
<evidence type="ECO:0000256" key="2">
    <source>
        <dbReference type="ARBA" id="ARBA00022723"/>
    </source>
</evidence>
<dbReference type="Gene3D" id="2.170.150.70">
    <property type="match status" value="1"/>
</dbReference>
<dbReference type="PROSITE" id="PS51891">
    <property type="entry name" value="CENP_V_GFA"/>
    <property type="match status" value="1"/>
</dbReference>
<sequence length="118" mass="12831">MHYAGGCHCGPIAFDLETDAPITAAHDCTCALRQRDGGLPWFCRRTQLRLHGESAALGLYRFNQQHIDHQHRPQCGISPFSGCVNPKTGEAGVSVNVRCLPQLDLAALRVHALDGASR</sequence>
<dbReference type="AlphaFoldDB" id="A0A2S7EN96"/>
<dbReference type="GO" id="GO:0016846">
    <property type="term" value="F:carbon-sulfur lyase activity"/>
    <property type="evidence" value="ECO:0007669"/>
    <property type="project" value="InterPro"/>
</dbReference>
<dbReference type="GO" id="GO:0046872">
    <property type="term" value="F:metal ion binding"/>
    <property type="evidence" value="ECO:0007669"/>
    <property type="project" value="UniProtKB-KW"/>
</dbReference>
<reference evidence="6" key="1">
    <citation type="submission" date="2016-08" db="EMBL/GenBank/DDBJ databases">
        <authorList>
            <person name="Merda D."/>
            <person name="Briand M."/>
            <person name="Taghouti G."/>
            <person name="Carrere S."/>
            <person name="Gouzy J."/>
            <person name="Portier P."/>
            <person name="Jacques M.-A."/>
            <person name="Fischer-Le Saux M."/>
        </authorList>
    </citation>
    <scope>NUCLEOTIDE SEQUENCE [LARGE SCALE GENOMIC DNA]</scope>
    <source>
        <strain evidence="6">CFBP1817</strain>
    </source>
</reference>
<dbReference type="PANTHER" id="PTHR28620:SF1">
    <property type="entry name" value="CENP-V_GFA DOMAIN-CONTAINING PROTEIN"/>
    <property type="match status" value="1"/>
</dbReference>
<keyword evidence="6" id="KW-1185">Reference proteome</keyword>
<keyword evidence="2" id="KW-0479">Metal-binding</keyword>
<dbReference type="Proteomes" id="UP000239939">
    <property type="component" value="Unassembled WGS sequence"/>
</dbReference>
<dbReference type="EMBL" id="MDEJ01000066">
    <property type="protein sequence ID" value="PPU92695.1"/>
    <property type="molecule type" value="Genomic_DNA"/>
</dbReference>
<dbReference type="InterPro" id="IPR011057">
    <property type="entry name" value="Mss4-like_sf"/>
</dbReference>